<keyword evidence="5" id="KW-1185">Reference proteome</keyword>
<evidence type="ECO:0000256" key="1">
    <source>
        <dbReference type="ARBA" id="ARBA00022801"/>
    </source>
</evidence>
<gene>
    <name evidence="4" type="ORF">AOZ06_32560</name>
</gene>
<dbReference type="SUPFAM" id="SSF51011">
    <property type="entry name" value="Glycosyl hydrolase domain"/>
    <property type="match status" value="1"/>
</dbReference>
<dbReference type="AlphaFoldDB" id="A0A0N9I083"/>
<organism evidence="4 5">
    <name type="scientific">Kibdelosporangium phytohabitans</name>
    <dbReference type="NCBI Taxonomy" id="860235"/>
    <lineage>
        <taxon>Bacteria</taxon>
        <taxon>Bacillati</taxon>
        <taxon>Actinomycetota</taxon>
        <taxon>Actinomycetes</taxon>
        <taxon>Pseudonocardiales</taxon>
        <taxon>Pseudonocardiaceae</taxon>
        <taxon>Kibdelosporangium</taxon>
    </lineage>
</organism>
<proteinExistence type="predicted"/>
<dbReference type="RefSeq" id="WP_054292895.1">
    <property type="nucleotide sequence ID" value="NZ_CP012752.1"/>
</dbReference>
<dbReference type="STRING" id="860235.AOZ06_32560"/>
<feature type="domain" description="Glycosyl hydrolases family 39 N-terminal catalytic" evidence="3">
    <location>
        <begin position="2"/>
        <end position="130"/>
    </location>
</feature>
<accession>A0A0N9I083</accession>
<dbReference type="Proteomes" id="UP000063699">
    <property type="component" value="Chromosome"/>
</dbReference>
<evidence type="ECO:0000259" key="3">
    <source>
        <dbReference type="Pfam" id="PF01229"/>
    </source>
</evidence>
<sequence length="167" mass="18182">MLHGGFGLRTVGDLATPRFWALAMLERLGEREIRVSGQGDGAGSLVEAWAGRDDDGRVAVAVWNGTLDRSKAGGHDSLSRTVRIRFTGLTGDYVVRHHRVDEERSNIAAVWHGISDGSAWPTDAQWAESRAADQLERGDVDQVVHDDAEVVFTLPMPSTSLIELVPP</sequence>
<keyword evidence="1" id="KW-0378">Hydrolase</keyword>
<keyword evidence="2" id="KW-0326">Glycosidase</keyword>
<evidence type="ECO:0000256" key="2">
    <source>
        <dbReference type="ARBA" id="ARBA00023295"/>
    </source>
</evidence>
<dbReference type="InterPro" id="IPR049166">
    <property type="entry name" value="GH39_cat"/>
</dbReference>
<protein>
    <recommendedName>
        <fullName evidence="3">Glycosyl hydrolases family 39 N-terminal catalytic domain-containing protein</fullName>
    </recommendedName>
</protein>
<dbReference type="KEGG" id="kphy:AOZ06_32560"/>
<reference evidence="4 5" key="1">
    <citation type="submission" date="2015-07" db="EMBL/GenBank/DDBJ databases">
        <title>Genome sequencing of Kibdelosporangium phytohabitans.</title>
        <authorList>
            <person name="Qin S."/>
            <person name="Xing K."/>
        </authorList>
    </citation>
    <scope>NUCLEOTIDE SEQUENCE [LARGE SCALE GENOMIC DNA]</scope>
    <source>
        <strain evidence="4 5">KLBMP1111</strain>
    </source>
</reference>
<evidence type="ECO:0000313" key="5">
    <source>
        <dbReference type="Proteomes" id="UP000063699"/>
    </source>
</evidence>
<evidence type="ECO:0000313" key="4">
    <source>
        <dbReference type="EMBL" id="ALG10993.1"/>
    </source>
</evidence>
<dbReference type="Gene3D" id="2.60.40.1500">
    <property type="entry name" value="Glycosyl hydrolase domain, family 39"/>
    <property type="match status" value="1"/>
</dbReference>
<dbReference type="GO" id="GO:0016798">
    <property type="term" value="F:hydrolase activity, acting on glycosyl bonds"/>
    <property type="evidence" value="ECO:0007669"/>
    <property type="project" value="UniProtKB-KW"/>
</dbReference>
<dbReference type="Pfam" id="PF01229">
    <property type="entry name" value="Glyco_hydro_39"/>
    <property type="match status" value="1"/>
</dbReference>
<dbReference type="EMBL" id="CP012752">
    <property type="protein sequence ID" value="ALG10993.1"/>
    <property type="molecule type" value="Genomic_DNA"/>
</dbReference>
<name>A0A0N9I083_9PSEU</name>